<dbReference type="EMBL" id="JMIY01000004">
    <property type="protein sequence ID" value="KCZ71717.1"/>
    <property type="molecule type" value="Genomic_DNA"/>
</dbReference>
<dbReference type="InterPro" id="IPR009078">
    <property type="entry name" value="Ferritin-like_SF"/>
</dbReference>
<reference evidence="1 2" key="1">
    <citation type="journal article" date="2013" name="Nature">
        <title>Anaerobic oxidation of methane coupled to nitrate reduction in a novel archaeal lineage.</title>
        <authorList>
            <person name="Haroon M.F."/>
            <person name="Hu S."/>
            <person name="Shi Y."/>
            <person name="Imelfort M."/>
            <person name="Keller J."/>
            <person name="Hugenholtz P."/>
            <person name="Yuan Z."/>
            <person name="Tyson G.W."/>
        </authorList>
    </citation>
    <scope>NUCLEOTIDE SEQUENCE [LARGE SCALE GENOMIC DNA]</scope>
    <source>
        <strain evidence="1 2">ANME-2d</strain>
    </source>
</reference>
<name>A0A062V2W7_9EURY</name>
<evidence type="ECO:0000313" key="2">
    <source>
        <dbReference type="Proteomes" id="UP000027153"/>
    </source>
</evidence>
<protein>
    <submittedName>
        <fullName evidence="1">Uncharacterized protein</fullName>
    </submittedName>
</protein>
<gene>
    <name evidence="1" type="ORF">ANME2D_01771</name>
</gene>
<dbReference type="OrthoDB" id="384818at2157"/>
<sequence>MSKLFNEMEDFDKIEKKISGWTLRPVDKEKTDPLEMVDLNSGYAVEQYQWDYYHQAFALTQDRELQKLFARISLEEEEHVSILGSIIDPKMTYIESGIALQMTAIQGFTEAAQLEPDESLRNAYNYMLLDHLTQMRIFSDTALSQGTRSQDITKDSLRIMEGRPFEKQFIPTEALLKQPLDKDTADIMSFVNAHTILANETQLRNDLQMFRKTLPAQDLRRLFNMVAAVENLHILMLESLLDPAISPLEYAMINELMEIRKHNQGMQSAKHKDIRSAHEYTMKEDEVHLSLLMDAYSSYGPSDRFELTDRLFAQPEMSTNKYINHFMDQIHQAI</sequence>
<evidence type="ECO:0000313" key="1">
    <source>
        <dbReference type="EMBL" id="KCZ71717.1"/>
    </source>
</evidence>
<keyword evidence="2" id="KW-1185">Reference proteome</keyword>
<proteinExistence type="predicted"/>
<dbReference type="SUPFAM" id="SSF47240">
    <property type="entry name" value="Ferritin-like"/>
    <property type="match status" value="2"/>
</dbReference>
<dbReference type="AlphaFoldDB" id="A0A062V2W7"/>
<organism evidence="1 2">
    <name type="scientific">Candidatus Methanoperedens nitratireducens</name>
    <dbReference type="NCBI Taxonomy" id="1392998"/>
    <lineage>
        <taxon>Archaea</taxon>
        <taxon>Methanobacteriati</taxon>
        <taxon>Methanobacteriota</taxon>
        <taxon>Stenosarchaea group</taxon>
        <taxon>Methanomicrobia</taxon>
        <taxon>Methanosarcinales</taxon>
        <taxon>ANME-2 cluster</taxon>
        <taxon>Candidatus Methanoperedentaceae</taxon>
        <taxon>Candidatus Methanoperedens</taxon>
    </lineage>
</organism>
<accession>A0A062V2W7</accession>
<dbReference type="Proteomes" id="UP000027153">
    <property type="component" value="Unassembled WGS sequence"/>
</dbReference>
<dbReference type="RefSeq" id="WP_048090667.1">
    <property type="nucleotide sequence ID" value="NZ_JMIY01000004.1"/>
</dbReference>
<comment type="caution">
    <text evidence="1">The sequence shown here is derived from an EMBL/GenBank/DDBJ whole genome shotgun (WGS) entry which is preliminary data.</text>
</comment>